<keyword evidence="1" id="KW-1133">Transmembrane helix</keyword>
<evidence type="ECO:0000313" key="3">
    <source>
        <dbReference type="Proteomes" id="UP000030512"/>
    </source>
</evidence>
<dbReference type="SUPFAM" id="SSF52266">
    <property type="entry name" value="SGNH hydrolase"/>
    <property type="match status" value="1"/>
</dbReference>
<dbReference type="RefSeq" id="WP_036272245.1">
    <property type="nucleotide sequence ID" value="NZ_CP014476.1"/>
</dbReference>
<feature type="transmembrane region" description="Helical" evidence="1">
    <location>
        <begin position="15"/>
        <end position="37"/>
    </location>
</feature>
<organism evidence="2 3">
    <name type="scientific">Methylomonas denitrificans</name>
    <dbReference type="NCBI Taxonomy" id="1538553"/>
    <lineage>
        <taxon>Bacteria</taxon>
        <taxon>Pseudomonadati</taxon>
        <taxon>Pseudomonadota</taxon>
        <taxon>Gammaproteobacteria</taxon>
        <taxon>Methylococcales</taxon>
        <taxon>Methylococcaceae</taxon>
        <taxon>Methylomonas</taxon>
    </lineage>
</organism>
<accession>A0A140E429</accession>
<reference evidence="2 3" key="1">
    <citation type="journal article" date="2015" name="Environ. Microbiol.">
        <title>Methane oxidation coupled to nitrate reduction under hypoxia by the Gammaproteobacterium Methylomonas denitrificans, sp. nov. type strain FJG1.</title>
        <authorList>
            <person name="Kits K.D."/>
            <person name="Klotz M.G."/>
            <person name="Stein L.Y."/>
        </authorList>
    </citation>
    <scope>NUCLEOTIDE SEQUENCE [LARGE SCALE GENOMIC DNA]</scope>
    <source>
        <strain evidence="2 3">FJG1</strain>
    </source>
</reference>
<dbReference type="Proteomes" id="UP000030512">
    <property type="component" value="Chromosome"/>
</dbReference>
<dbReference type="KEGG" id="mdn:JT25_001415"/>
<dbReference type="STRING" id="1538553.JT25_001415"/>
<keyword evidence="1" id="KW-0812">Transmembrane</keyword>
<evidence type="ECO:0000256" key="1">
    <source>
        <dbReference type="SAM" id="Phobius"/>
    </source>
</evidence>
<proteinExistence type="predicted"/>
<evidence type="ECO:0000313" key="2">
    <source>
        <dbReference type="EMBL" id="AMK75153.1"/>
    </source>
</evidence>
<dbReference type="EMBL" id="CP014476">
    <property type="protein sequence ID" value="AMK75153.1"/>
    <property type="molecule type" value="Genomic_DNA"/>
</dbReference>
<name>A0A140E429_9GAMM</name>
<protein>
    <submittedName>
        <fullName evidence="2">Uncharacterized protein</fullName>
    </submittedName>
</protein>
<sequence length="418" mass="47133">MMIHDTVSGNPFGRFLNWLAFSAIFGVLLIVVFVVFVDPYNLYGLVKYSGINAVKPVLPRYIEEIKLTQAIKLKPDTLIFGNSRAEIGLDPEAAAFSSRGYSAYNMAIRGASIASSLRQLDYILQRGIKPKRIIIGIDFVDFMNASGAVDLDNQQMAPENTDFPSEKLFWRFDSLFSMSSVKDSINTLFIQNDGEAAITTERGFNPLREYLAMARNEGYFVLFRQRAEENARTYLKKAAGGFDKSGFAYLRSMMKNALDAESEVIVIIYPYHAQILTLFEETGLLANFTQWKKLVVEEAERYVAQSENSRVTVLDFSGFGERQCERIPAKGDLRSATQWYWEAGHFKKALGDIVLEQALQQLENPKAFPVGDTNFGVSLNSTNLEANLQRINLEKQKCREANPQMFAEVDSLVSSLRK</sequence>
<dbReference type="OrthoDB" id="7324894at2"/>
<dbReference type="AlphaFoldDB" id="A0A140E429"/>
<gene>
    <name evidence="2" type="ORF">JT25_001415</name>
</gene>
<keyword evidence="3" id="KW-1185">Reference proteome</keyword>
<keyword evidence="1" id="KW-0472">Membrane</keyword>